<dbReference type="AlphaFoldDB" id="A0A2H3P488"/>
<name>A0A2H3P488_9BACT</name>
<dbReference type="EMBL" id="PDEP01000008">
    <property type="protein sequence ID" value="PEN06472.1"/>
    <property type="molecule type" value="Genomic_DNA"/>
</dbReference>
<proteinExistence type="predicted"/>
<dbReference type="Proteomes" id="UP000221024">
    <property type="component" value="Unassembled WGS sequence"/>
</dbReference>
<accession>A0A2H3P488</accession>
<evidence type="ECO:0008006" key="4">
    <source>
        <dbReference type="Google" id="ProtNLM"/>
    </source>
</evidence>
<dbReference type="OrthoDB" id="511499at2"/>
<protein>
    <recommendedName>
        <fullName evidence="4">Lipoprotein</fullName>
    </recommendedName>
</protein>
<feature type="compositionally biased region" description="Pro residues" evidence="1">
    <location>
        <begin position="37"/>
        <end position="46"/>
    </location>
</feature>
<comment type="caution">
    <text evidence="2">The sequence shown here is derived from an EMBL/GenBank/DDBJ whole genome shotgun (WGS) entry which is preliminary data.</text>
</comment>
<organism evidence="2 3">
    <name type="scientific">Longimonas halophila</name>
    <dbReference type="NCBI Taxonomy" id="1469170"/>
    <lineage>
        <taxon>Bacteria</taxon>
        <taxon>Pseudomonadati</taxon>
        <taxon>Rhodothermota</taxon>
        <taxon>Rhodothermia</taxon>
        <taxon>Rhodothermales</taxon>
        <taxon>Salisaetaceae</taxon>
        <taxon>Longimonas</taxon>
    </lineage>
</organism>
<sequence length="201" mass="21957">MMMRSFAVWTVGLIAVGSVLLGGCGSSARAPERPEPSVMPAPPVPEAPDESTAARPTPDAVQQLVEAALQGRQPTSYEAVVHRLGPPQRVTAQTVDNAYAAGQVDTVRTLYYPALQARVYIRSDDAHSFLIQLQLLASFYADPNGLRVDMAQQAVRQQLGAPQRVENGIWVYENVQQGAADLRLSWDGEHLRAITYVFHFS</sequence>
<gene>
    <name evidence="2" type="ORF">CRI93_09320</name>
</gene>
<dbReference type="RefSeq" id="WP_098062366.1">
    <property type="nucleotide sequence ID" value="NZ_PDEP01000008.1"/>
</dbReference>
<dbReference type="PROSITE" id="PS51257">
    <property type="entry name" value="PROKAR_LIPOPROTEIN"/>
    <property type="match status" value="1"/>
</dbReference>
<evidence type="ECO:0000256" key="1">
    <source>
        <dbReference type="SAM" id="MobiDB-lite"/>
    </source>
</evidence>
<evidence type="ECO:0000313" key="2">
    <source>
        <dbReference type="EMBL" id="PEN06472.1"/>
    </source>
</evidence>
<evidence type="ECO:0000313" key="3">
    <source>
        <dbReference type="Proteomes" id="UP000221024"/>
    </source>
</evidence>
<reference evidence="2 3" key="1">
    <citation type="submission" date="2017-10" db="EMBL/GenBank/DDBJ databases">
        <title>Draft genome of Longimonas halophila.</title>
        <authorList>
            <person name="Goh K.M."/>
            <person name="Shamsir M.S."/>
            <person name="Lim S.W."/>
        </authorList>
    </citation>
    <scope>NUCLEOTIDE SEQUENCE [LARGE SCALE GENOMIC DNA]</scope>
    <source>
        <strain evidence="2 3">KCTC 42399</strain>
    </source>
</reference>
<feature type="region of interest" description="Disordered" evidence="1">
    <location>
        <begin position="25"/>
        <end position="56"/>
    </location>
</feature>
<keyword evidence="3" id="KW-1185">Reference proteome</keyword>